<organism evidence="2 3">
    <name type="scientific">Peptoanaerobacter stomatis</name>
    <dbReference type="NCBI Taxonomy" id="796937"/>
    <lineage>
        <taxon>Bacteria</taxon>
        <taxon>Bacillati</taxon>
        <taxon>Bacillota</taxon>
        <taxon>Clostridia</taxon>
        <taxon>Peptostreptococcales</taxon>
        <taxon>Filifactoraceae</taxon>
        <taxon>Peptoanaerobacter</taxon>
    </lineage>
</organism>
<evidence type="ECO:0000256" key="1">
    <source>
        <dbReference type="SAM" id="Phobius"/>
    </source>
</evidence>
<comment type="caution">
    <text evidence="2">The sequence shown here is derived from an EMBL/GenBank/DDBJ whole genome shotgun (WGS) entry which is preliminary data.</text>
</comment>
<dbReference type="BioCyc" id="EBAC796937-HMP:GMGH-709-MONOMER"/>
<name>G9X2V0_9FIRM</name>
<dbReference type="HOGENOM" id="CLU_3347017_0_0_9"/>
<evidence type="ECO:0000313" key="2">
    <source>
        <dbReference type="EMBL" id="EHL11170.1"/>
    </source>
</evidence>
<feature type="transmembrane region" description="Helical" evidence="1">
    <location>
        <begin position="16"/>
        <end position="35"/>
    </location>
</feature>
<keyword evidence="1" id="KW-0472">Membrane</keyword>
<dbReference type="Proteomes" id="UP000006437">
    <property type="component" value="Unassembled WGS sequence"/>
</dbReference>
<keyword evidence="1" id="KW-1133">Transmembrane helix</keyword>
<dbReference type="AlphaFoldDB" id="G9X2V0"/>
<dbReference type="EMBL" id="AFZE01000056">
    <property type="protein sequence ID" value="EHL11170.1"/>
    <property type="molecule type" value="Genomic_DNA"/>
</dbReference>
<keyword evidence="1" id="KW-0812">Transmembrane</keyword>
<gene>
    <name evidence="2" type="ORF">HMPREF9629_00707</name>
</gene>
<sequence>MKVDFKISKTTKKEKIQGIIAYGIIAICVFIYFKFFR</sequence>
<accession>G9X2V0</accession>
<evidence type="ECO:0000313" key="3">
    <source>
        <dbReference type="Proteomes" id="UP000006437"/>
    </source>
</evidence>
<reference evidence="2 3" key="1">
    <citation type="submission" date="2011-08" db="EMBL/GenBank/DDBJ databases">
        <title>The Genome Sequence of Eubacteriaceae bacterium ACC19a.</title>
        <authorList>
            <consortium name="The Broad Institute Genome Sequencing Platform"/>
            <person name="Earl A."/>
            <person name="Ward D."/>
            <person name="Feldgarden M."/>
            <person name="Gevers D."/>
            <person name="Sizova M."/>
            <person name="Hazen A."/>
            <person name="Epstein S."/>
            <person name="Young S.K."/>
            <person name="Zeng Q."/>
            <person name="Gargeya S."/>
            <person name="Fitzgerald M."/>
            <person name="Haas B."/>
            <person name="Abouelleil A."/>
            <person name="Alvarado L."/>
            <person name="Arachchi H.M."/>
            <person name="Berlin A."/>
            <person name="Brown A."/>
            <person name="Chapman S.B."/>
            <person name="Chen Z."/>
            <person name="Dunbar C."/>
            <person name="Freedman E."/>
            <person name="Gearin G."/>
            <person name="Gellesch M."/>
            <person name="Goldberg J."/>
            <person name="Griggs A."/>
            <person name="Gujja S."/>
            <person name="Heiman D."/>
            <person name="Howarth C."/>
            <person name="Larson L."/>
            <person name="Lui A."/>
            <person name="MacDonald P.J.P."/>
            <person name="Montmayeur A."/>
            <person name="Murphy C."/>
            <person name="Neiman D."/>
            <person name="Pearson M."/>
            <person name="Priest M."/>
            <person name="Roberts A."/>
            <person name="Saif S."/>
            <person name="Shea T."/>
            <person name="Shenoy N."/>
            <person name="Sisk P."/>
            <person name="Stolte C."/>
            <person name="Sykes S."/>
            <person name="Wortman J."/>
            <person name="Nusbaum C."/>
            <person name="Birren B."/>
        </authorList>
    </citation>
    <scope>NUCLEOTIDE SEQUENCE [LARGE SCALE GENOMIC DNA]</scope>
    <source>
        <strain evidence="2 3">ACC19a</strain>
    </source>
</reference>
<proteinExistence type="predicted"/>
<protein>
    <submittedName>
        <fullName evidence="2">Uncharacterized protein</fullName>
    </submittedName>
</protein>